<dbReference type="FunFam" id="3.40.50.720:FF:000010">
    <property type="entry name" value="Malate dehydrogenase"/>
    <property type="match status" value="1"/>
</dbReference>
<evidence type="ECO:0000256" key="9">
    <source>
        <dbReference type="RuleBase" id="RU003405"/>
    </source>
</evidence>
<name>A0A0G4IV36_PLABS</name>
<evidence type="ECO:0000256" key="4">
    <source>
        <dbReference type="ARBA" id="ARBA00023027"/>
    </source>
</evidence>
<comment type="similarity">
    <text evidence="1">Belongs to the LDH/MDH superfamily. MDH type 2 family.</text>
</comment>
<dbReference type="InterPro" id="IPR022383">
    <property type="entry name" value="Lactate/malate_DH_C"/>
</dbReference>
<dbReference type="NCBIfam" id="NF003916">
    <property type="entry name" value="PRK05442.1"/>
    <property type="match status" value="1"/>
</dbReference>
<dbReference type="OrthoDB" id="4069699at2759"/>
<evidence type="ECO:0000259" key="11">
    <source>
        <dbReference type="Pfam" id="PF02866"/>
    </source>
</evidence>
<dbReference type="InterPro" id="IPR011274">
    <property type="entry name" value="Malate_DH_NAD-dep_euk"/>
</dbReference>
<evidence type="ECO:0000313" key="15">
    <source>
        <dbReference type="Proteomes" id="UP000290189"/>
    </source>
</evidence>
<proteinExistence type="inferred from homology"/>
<dbReference type="Pfam" id="PF02866">
    <property type="entry name" value="Ldh_1_C"/>
    <property type="match status" value="1"/>
</dbReference>
<feature type="binding site" evidence="7">
    <location>
        <position position="127"/>
    </location>
    <ligand>
        <name>NAD(+)</name>
        <dbReference type="ChEBI" id="CHEBI:57540"/>
    </ligand>
</feature>
<keyword evidence="3 8" id="KW-0560">Oxidoreductase</keyword>
<geneLocation type="mitochondrion" evidence="13"/>
<dbReference type="Gene3D" id="3.90.110.10">
    <property type="entry name" value="Lactate dehydrogenase/glycoside hydrolase, family 4, C-terminal"/>
    <property type="match status" value="1"/>
</dbReference>
<dbReference type="GO" id="GO:0006108">
    <property type="term" value="P:malate metabolic process"/>
    <property type="evidence" value="ECO:0007669"/>
    <property type="project" value="InterPro"/>
</dbReference>
<dbReference type="STRING" id="37360.A0A0G4IV36"/>
<evidence type="ECO:0000256" key="1">
    <source>
        <dbReference type="ARBA" id="ARBA00009613"/>
    </source>
</evidence>
<reference evidence="12 14" key="1">
    <citation type="submission" date="2015-02" db="EMBL/GenBank/DDBJ databases">
        <authorList>
            <person name="Chooi Y.-H."/>
        </authorList>
    </citation>
    <scope>NUCLEOTIDE SEQUENCE [LARGE SCALE GENOMIC DNA]</scope>
    <source>
        <strain evidence="12">E3</strain>
    </source>
</reference>
<dbReference type="InterPro" id="IPR001252">
    <property type="entry name" value="Malate_DH_AS"/>
</dbReference>
<dbReference type="AlphaFoldDB" id="A0A0G4IV36"/>
<keyword evidence="13" id="KW-0496">Mitochondrion</keyword>
<dbReference type="NCBIfam" id="TIGR01759">
    <property type="entry name" value="MalateDH-SF1"/>
    <property type="match status" value="1"/>
</dbReference>
<dbReference type="SUPFAM" id="SSF56327">
    <property type="entry name" value="LDH C-terminal domain-like"/>
    <property type="match status" value="1"/>
</dbReference>
<keyword evidence="9" id="KW-0816">Tricarboxylic acid cycle</keyword>
<dbReference type="Pfam" id="PF00056">
    <property type="entry name" value="Ldh_1_N"/>
    <property type="match status" value="1"/>
</dbReference>
<dbReference type="CDD" id="cd01336">
    <property type="entry name" value="MDH_cytoplasmic_cytosolic"/>
    <property type="match status" value="1"/>
</dbReference>
<reference evidence="13 15" key="2">
    <citation type="submission" date="2018-03" db="EMBL/GenBank/DDBJ databases">
        <authorList>
            <person name="Fogelqvist J."/>
        </authorList>
    </citation>
    <scope>NUCLEOTIDE SEQUENCE [LARGE SCALE GENOMIC DNA]</scope>
</reference>
<dbReference type="NCBIfam" id="TIGR01758">
    <property type="entry name" value="MDH_euk_cyt"/>
    <property type="match status" value="1"/>
</dbReference>
<comment type="catalytic activity">
    <reaction evidence="9">
        <text>(S)-malate + NAD(+) = oxaloacetate + NADH + H(+)</text>
        <dbReference type="Rhea" id="RHEA:21432"/>
        <dbReference type="ChEBI" id="CHEBI:15378"/>
        <dbReference type="ChEBI" id="CHEBI:15589"/>
        <dbReference type="ChEBI" id="CHEBI:16452"/>
        <dbReference type="ChEBI" id="CHEBI:57540"/>
        <dbReference type="ChEBI" id="CHEBI:57945"/>
        <dbReference type="EC" id="1.1.1.37"/>
    </reaction>
</comment>
<evidence type="ECO:0000259" key="10">
    <source>
        <dbReference type="Pfam" id="PF00056"/>
    </source>
</evidence>
<dbReference type="PROSITE" id="PS00068">
    <property type="entry name" value="MDH"/>
    <property type="match status" value="1"/>
</dbReference>
<dbReference type="GO" id="GO:0006099">
    <property type="term" value="P:tricarboxylic acid cycle"/>
    <property type="evidence" value="ECO:0007669"/>
    <property type="project" value="UniProtKB-KW"/>
</dbReference>
<dbReference type="InterPro" id="IPR010945">
    <property type="entry name" value="Malate_DH_type2"/>
</dbReference>
<feature type="active site" description="Proton acceptor" evidence="5">
    <location>
        <position position="209"/>
    </location>
</feature>
<feature type="binding site" evidence="6">
    <location>
        <position position="114"/>
    </location>
    <ligand>
        <name>substrate</name>
    </ligand>
</feature>
<dbReference type="SUPFAM" id="SSF51735">
    <property type="entry name" value="NAD(P)-binding Rossmann-fold domains"/>
    <property type="match status" value="1"/>
</dbReference>
<feature type="binding site" evidence="7">
    <location>
        <begin position="151"/>
        <end position="153"/>
    </location>
    <ligand>
        <name>NAD(+)</name>
        <dbReference type="ChEBI" id="CHEBI:57540"/>
    </ligand>
</feature>
<feature type="binding site" evidence="6">
    <location>
        <position position="153"/>
    </location>
    <ligand>
        <name>substrate</name>
    </ligand>
</feature>
<protein>
    <recommendedName>
        <fullName evidence="2 9">Malate dehydrogenase</fullName>
        <ecNumber evidence="2 9">1.1.1.37</ecNumber>
    </recommendedName>
</protein>
<evidence type="ECO:0000256" key="7">
    <source>
        <dbReference type="PIRSR" id="PIRSR000102-3"/>
    </source>
</evidence>
<feature type="binding site" evidence="6">
    <location>
        <position position="184"/>
    </location>
    <ligand>
        <name>substrate</name>
    </ligand>
</feature>
<evidence type="ECO:0000256" key="2">
    <source>
        <dbReference type="ARBA" id="ARBA00012995"/>
    </source>
</evidence>
<evidence type="ECO:0000256" key="6">
    <source>
        <dbReference type="PIRSR" id="PIRSR000102-2"/>
    </source>
</evidence>
<sequence>MATARAQRLLSQCETAAAGPAPKKKPVNVVVTGAAGNIAYSIVFHIGAGLMLGDDQPINLILLDIPGMEKKMEGVAMELRDCAFPLLTKIVSTTDYKTAFTDCHIALLIGARPRGPGMQRADLLSANAKIFAGQGKALDQYANKNVKVLVVGNPANTNALLTALNAPSIPKQNITALTRLDQNRAIAQVAGKLNVPVGTLSGCIIWGNHSKTQYPDINHGSVIGIGGSRTPLPKAVADKKWVQNEFLTTVQDRGAAIIQARGLSSAASAGIAAVNHIRDWVKGTAPGQIVSMAVYSDGKHYNIPKDIVYSFPVTCKNGTWTIVDGLKIDEFSRKKMDLSAAELLEEKQLALAME</sequence>
<evidence type="ECO:0000256" key="5">
    <source>
        <dbReference type="PIRSR" id="PIRSR000102-1"/>
    </source>
</evidence>
<dbReference type="OMA" id="RNIIIWG"/>
<gene>
    <name evidence="12" type="ORF">PBRA_001030</name>
    <name evidence="13" type="ORF">PLBR_LOCUS4358</name>
</gene>
<keyword evidence="4 7" id="KW-0520">NAD</keyword>
<feature type="binding site" evidence="6">
    <location>
        <position position="120"/>
    </location>
    <ligand>
        <name>substrate</name>
    </ligand>
</feature>
<organism evidence="12 14">
    <name type="scientific">Plasmodiophora brassicae</name>
    <name type="common">Clubroot disease agent</name>
    <dbReference type="NCBI Taxonomy" id="37360"/>
    <lineage>
        <taxon>Eukaryota</taxon>
        <taxon>Sar</taxon>
        <taxon>Rhizaria</taxon>
        <taxon>Endomyxa</taxon>
        <taxon>Phytomyxea</taxon>
        <taxon>Plasmodiophorida</taxon>
        <taxon>Plasmodiophoridae</taxon>
        <taxon>Plasmodiophora</taxon>
    </lineage>
</organism>
<dbReference type="EC" id="1.1.1.37" evidence="2 9"/>
<dbReference type="EMBL" id="OVEO01000007">
    <property type="protein sequence ID" value="SPQ97143.1"/>
    <property type="molecule type" value="Genomic_DNA"/>
</dbReference>
<feature type="domain" description="Lactate/malate dehydrogenase C-terminal" evidence="11">
    <location>
        <begin position="178"/>
        <end position="352"/>
    </location>
</feature>
<dbReference type="InterPro" id="IPR036291">
    <property type="entry name" value="NAD(P)-bd_dom_sf"/>
</dbReference>
<dbReference type="PANTHER" id="PTHR23382">
    <property type="entry name" value="MALATE DEHYDROGENASE"/>
    <property type="match status" value="1"/>
</dbReference>
<dbReference type="PIRSF" id="PIRSF000102">
    <property type="entry name" value="Lac_mal_DH"/>
    <property type="match status" value="1"/>
</dbReference>
<dbReference type="FunFam" id="3.90.110.10:FF:000002">
    <property type="entry name" value="Malate dehydrogenase"/>
    <property type="match status" value="1"/>
</dbReference>
<accession>A0A0G4IV36</accession>
<feature type="domain" description="Lactate/malate dehydrogenase N-terminal" evidence="10">
    <location>
        <begin position="28"/>
        <end position="174"/>
    </location>
</feature>
<dbReference type="InterPro" id="IPR015955">
    <property type="entry name" value="Lactate_DH/Glyco_Ohase_4_C"/>
</dbReference>
<dbReference type="EMBL" id="CDSF01000090">
    <property type="protein sequence ID" value="CEO99125.1"/>
    <property type="molecule type" value="Genomic_DNA"/>
</dbReference>
<dbReference type="InterPro" id="IPR001557">
    <property type="entry name" value="L-lactate/malate_DH"/>
</dbReference>
<evidence type="ECO:0000256" key="3">
    <source>
        <dbReference type="ARBA" id="ARBA00023002"/>
    </source>
</evidence>
<dbReference type="Proteomes" id="UP000039324">
    <property type="component" value="Unassembled WGS sequence"/>
</dbReference>
<evidence type="ECO:0000256" key="8">
    <source>
        <dbReference type="RuleBase" id="RU003369"/>
    </source>
</evidence>
<evidence type="ECO:0000313" key="13">
    <source>
        <dbReference type="EMBL" id="SPQ97143.1"/>
    </source>
</evidence>
<dbReference type="GO" id="GO:0030060">
    <property type="term" value="F:L-malate dehydrogenase (NAD+) activity"/>
    <property type="evidence" value="ECO:0007669"/>
    <property type="project" value="UniProtKB-EC"/>
</dbReference>
<dbReference type="InterPro" id="IPR001236">
    <property type="entry name" value="Lactate/malate_DH_N"/>
</dbReference>
<evidence type="ECO:0000313" key="14">
    <source>
        <dbReference type="Proteomes" id="UP000039324"/>
    </source>
</evidence>
<keyword evidence="14" id="KW-1185">Reference proteome</keyword>
<dbReference type="Proteomes" id="UP000290189">
    <property type="component" value="Unassembled WGS sequence"/>
</dbReference>
<evidence type="ECO:0000313" key="12">
    <source>
        <dbReference type="EMBL" id="CEO99125.1"/>
    </source>
</evidence>
<dbReference type="Gene3D" id="3.40.50.720">
    <property type="entry name" value="NAD(P)-binding Rossmann-like Domain"/>
    <property type="match status" value="1"/>
</dbReference>
<feature type="binding site" evidence="7">
    <location>
        <position position="64"/>
    </location>
    <ligand>
        <name>NAD(+)</name>
        <dbReference type="ChEBI" id="CHEBI:57540"/>
    </ligand>
</feature>